<reference evidence="3" key="2">
    <citation type="submission" date="2018-10" db="UniProtKB">
        <authorList>
            <consortium name="EnsemblPlants"/>
        </authorList>
    </citation>
    <scope>IDENTIFICATION</scope>
</reference>
<dbReference type="Gramene" id="TraesNOR4A03G02217350.1">
    <property type="protein sequence ID" value="TraesNOR4A03G02217350.1"/>
    <property type="gene ID" value="TraesNOR4A03G02217350"/>
</dbReference>
<feature type="region of interest" description="Disordered" evidence="1">
    <location>
        <begin position="1"/>
        <end position="22"/>
    </location>
</feature>
<dbReference type="Pfam" id="PF20241">
    <property type="entry name" value="DUF6598"/>
    <property type="match status" value="1"/>
</dbReference>
<dbReference type="Gramene" id="TraesLAC4A03G02153000.1">
    <property type="protein sequence ID" value="TraesLAC4A03G02153000.1"/>
    <property type="gene ID" value="TraesLAC4A03G02153000"/>
</dbReference>
<reference evidence="3" key="1">
    <citation type="submission" date="2018-08" db="EMBL/GenBank/DDBJ databases">
        <authorList>
            <person name="Rossello M."/>
        </authorList>
    </citation>
    <scope>NUCLEOTIDE SEQUENCE [LARGE SCALE GENOMIC DNA]</scope>
    <source>
        <strain evidence="3">cv. Chinese Spring</strain>
    </source>
</reference>
<accession>A0A3B6I3L8</accession>
<name>A0A3B6I3L8_WHEAT</name>
<evidence type="ECO:0000259" key="2">
    <source>
        <dbReference type="Pfam" id="PF20241"/>
    </source>
</evidence>
<dbReference type="Gramene" id="TraesJUL4A03G02220040.1">
    <property type="protein sequence ID" value="TraesJUL4A03G02220040.1"/>
    <property type="gene ID" value="TraesJUL4A03G02220040"/>
</dbReference>
<dbReference type="Gramene" id="TraesCS4A03G1071900.1">
    <property type="protein sequence ID" value="TraesCS4A03G1071900.1.CDS"/>
    <property type="gene ID" value="TraesCS4A03G1071900"/>
</dbReference>
<dbReference type="InterPro" id="IPR046533">
    <property type="entry name" value="DUF6598"/>
</dbReference>
<evidence type="ECO:0000256" key="1">
    <source>
        <dbReference type="SAM" id="MobiDB-lite"/>
    </source>
</evidence>
<feature type="domain" description="DUF6598" evidence="2">
    <location>
        <begin position="186"/>
        <end position="301"/>
    </location>
</feature>
<dbReference type="EnsemblPlants" id="TraesCS4A02G430800.1">
    <property type="protein sequence ID" value="TraesCS4A02G430800.1"/>
    <property type="gene ID" value="TraesCS4A02G430800"/>
</dbReference>
<protein>
    <recommendedName>
        <fullName evidence="2">DUF6598 domain-containing protein</fullName>
    </recommendedName>
</protein>
<gene>
    <name evidence="3" type="primary">LOC123083260</name>
</gene>
<evidence type="ECO:0000313" key="4">
    <source>
        <dbReference type="Proteomes" id="UP000019116"/>
    </source>
</evidence>
<feature type="compositionally biased region" description="Polar residues" evidence="1">
    <location>
        <begin position="10"/>
        <end position="22"/>
    </location>
</feature>
<dbReference type="Gramene" id="TraesROB_scaffold_002871_01G000300.1">
    <property type="protein sequence ID" value="TraesROB_scaffold_002871_01G000300.1"/>
    <property type="gene ID" value="TraesROB_scaffold_002871_01G000300"/>
</dbReference>
<dbReference type="Gramene" id="TraesSTA4A03G02196070.1">
    <property type="protein sequence ID" value="TraesSTA4A03G02196070.1"/>
    <property type="gene ID" value="TraesSTA4A03G02196070"/>
</dbReference>
<dbReference type="Gramene" id="TraesCS4A02G430800.1">
    <property type="protein sequence ID" value="TraesCS4A02G430800.1"/>
    <property type="gene ID" value="TraesCS4A02G430800"/>
</dbReference>
<dbReference type="Gramene" id="TraesMAC4A03G02196450.1">
    <property type="protein sequence ID" value="TraesMAC4A03G02196450.1"/>
    <property type="gene ID" value="TraesMAC4A03G02196450"/>
</dbReference>
<evidence type="ECO:0000313" key="3">
    <source>
        <dbReference type="EnsemblPlants" id="TraesCS4A02G430800.1"/>
    </source>
</evidence>
<dbReference type="Gramene" id="TraesCLE_scaffold_002152_01G000800.1">
    <property type="protein sequence ID" value="TraesCLE_scaffold_002152_01G000800.1"/>
    <property type="gene ID" value="TraesCLE_scaffold_002152_01G000800"/>
</dbReference>
<dbReference type="AlphaFoldDB" id="A0A3B6I3L8"/>
<dbReference type="RefSeq" id="XP_044361275.1">
    <property type="nucleotide sequence ID" value="XM_044505340.1"/>
</dbReference>
<dbReference type="Proteomes" id="UP000019116">
    <property type="component" value="Chromosome 4A"/>
</dbReference>
<dbReference type="GeneID" id="123083260"/>
<keyword evidence="4" id="KW-1185">Reference proteome</keyword>
<sequence length="392" mass="42808">MNPLPAASDGTESVPNADGATSVQEVVPRIALGPPSQRTCSTCDSQKLIDLRGLVGLIDVARSTGGSGPLIRIAGTSSPGYAICKKAPRELPGLIDVARSQRGSGSMIQRPQLPPPRWSLRDSLSDPLFEIFAVYTYFPLIGEVLVFNGMATQIISQSKSVDAFNSSKAQWELKHPRTKHVFRMELPPTGPSRYISAESGVLLQVKIDATENEPVEVSNKLVDWFNSPMSDKCKSVTIQTSKGKVDVLCAVINDAVEVTLSVWLCIPCELCSSSIHGSITAHTDIFHRDITVFTRAANSGVNPLQRVAHPVPPSLCDESHRHVCLPLVRPFLAVPIQATRLEFKGSLTIGKSKTLSIKETVLLNAEDISSEWFKHEDEDCYTRLSLSIRWAR</sequence>
<dbReference type="Gramene" id="TraesCAD_scaffold_014164_01G000300.1">
    <property type="protein sequence ID" value="TraesCAD_scaffold_014164_01G000300.1"/>
    <property type="gene ID" value="TraesCAD_scaffold_014164_01G000300"/>
</dbReference>
<dbReference type="Gramene" id="TraesSYM4A03G02227540.1">
    <property type="protein sequence ID" value="TraesSYM4A03G02227540.1"/>
    <property type="gene ID" value="TraesSYM4A03G02227540"/>
</dbReference>
<organism evidence="3">
    <name type="scientific">Triticum aestivum</name>
    <name type="common">Wheat</name>
    <dbReference type="NCBI Taxonomy" id="4565"/>
    <lineage>
        <taxon>Eukaryota</taxon>
        <taxon>Viridiplantae</taxon>
        <taxon>Streptophyta</taxon>
        <taxon>Embryophyta</taxon>
        <taxon>Tracheophyta</taxon>
        <taxon>Spermatophyta</taxon>
        <taxon>Magnoliopsida</taxon>
        <taxon>Liliopsida</taxon>
        <taxon>Poales</taxon>
        <taxon>Poaceae</taxon>
        <taxon>BOP clade</taxon>
        <taxon>Pooideae</taxon>
        <taxon>Triticodae</taxon>
        <taxon>Triticeae</taxon>
        <taxon>Triticinae</taxon>
        <taxon>Triticum</taxon>
    </lineage>
</organism>
<dbReference type="Gramene" id="TraesJAG4A03G02200000.1">
    <property type="protein sequence ID" value="TraesJAG4A03G02200000.1"/>
    <property type="gene ID" value="TraesJAG4A03G02200000"/>
</dbReference>
<dbReference type="Gramene" id="TraesWEE_scaffold_000852_01G000300.1">
    <property type="protein sequence ID" value="TraesWEE_scaffold_000852_01G000300.1"/>
    <property type="gene ID" value="TraesWEE_scaffold_000852_01G000300"/>
</dbReference>
<proteinExistence type="predicted"/>